<keyword evidence="5" id="KW-1185">Reference proteome</keyword>
<proteinExistence type="predicted"/>
<dbReference type="Pfam" id="PF13424">
    <property type="entry name" value="TPR_12"/>
    <property type="match status" value="4"/>
</dbReference>
<feature type="repeat" description="TPR" evidence="3">
    <location>
        <begin position="258"/>
        <end position="291"/>
    </location>
</feature>
<dbReference type="InterPro" id="IPR019734">
    <property type="entry name" value="TPR_rpt"/>
</dbReference>
<dbReference type="Pfam" id="PF13374">
    <property type="entry name" value="TPR_10"/>
    <property type="match status" value="4"/>
</dbReference>
<dbReference type="RefSeq" id="WP_190570219.1">
    <property type="nucleotide sequence ID" value="NZ_JACJQL010000047.1"/>
</dbReference>
<dbReference type="Gene3D" id="1.25.40.10">
    <property type="entry name" value="Tetratricopeptide repeat domain"/>
    <property type="match status" value="4"/>
</dbReference>
<keyword evidence="1" id="KW-0677">Repeat</keyword>
<evidence type="ECO:0000256" key="3">
    <source>
        <dbReference type="PROSITE-ProRule" id="PRU00339"/>
    </source>
</evidence>
<evidence type="ECO:0000256" key="2">
    <source>
        <dbReference type="ARBA" id="ARBA00022803"/>
    </source>
</evidence>
<feature type="repeat" description="TPR" evidence="3">
    <location>
        <begin position="560"/>
        <end position="593"/>
    </location>
</feature>
<accession>A0ABR8BMW4</accession>
<dbReference type="PANTHER" id="PTHR45641">
    <property type="entry name" value="TETRATRICOPEPTIDE REPEAT PROTEIN (AFU_ORTHOLOGUE AFUA_6G03870)"/>
    <property type="match status" value="1"/>
</dbReference>
<dbReference type="PRINTS" id="PR00381">
    <property type="entry name" value="KINESINLIGHT"/>
</dbReference>
<keyword evidence="2 3" id="KW-0802">TPR repeat</keyword>
<gene>
    <name evidence="4" type="ORF">H6G14_23540</name>
</gene>
<dbReference type="PROSITE" id="PS50005">
    <property type="entry name" value="TPR"/>
    <property type="match status" value="3"/>
</dbReference>
<dbReference type="Proteomes" id="UP000621307">
    <property type="component" value="Unassembled WGS sequence"/>
</dbReference>
<dbReference type="SMART" id="SM00028">
    <property type="entry name" value="TPR"/>
    <property type="match status" value="11"/>
</dbReference>
<evidence type="ECO:0000313" key="5">
    <source>
        <dbReference type="Proteomes" id="UP000621307"/>
    </source>
</evidence>
<evidence type="ECO:0000256" key="1">
    <source>
        <dbReference type="ARBA" id="ARBA00022737"/>
    </source>
</evidence>
<protein>
    <submittedName>
        <fullName evidence="4">Tetratricopeptide repeat protein</fullName>
    </submittedName>
</protein>
<dbReference type="EMBL" id="JACJQL010000047">
    <property type="protein sequence ID" value="MBD2254245.1"/>
    <property type="molecule type" value="Genomic_DNA"/>
</dbReference>
<sequence length="860" mass="99181">MPLGLELVGRYLARKPDVSIDKLLKRLEEKRLDAKALKDAEPGMTASLGVATAFELSWQDLTQEAQELAGFLSLFALAEIPWWLAQLCWQVYELDLHTFRIDQRPKWFMEDVQGQDNEELEDIRDEMLINPHLLQRTGEGYYQLHQLLREFFGAKQQQMSKEQEMKRSLCWGMAAVAEQIPREPTLSVIEQMASVIPHVQKAIITLEPLLSNEEFIRLFRGTTCFYKGQTAFTEAVQWTERCLKIAKVRFGESHLYVADILNNLGIIYREQGRYSEAETLYQKSLRIRQQHLGESHPDLGYNFNNLAFLYYRQGRYSEAEQLYQKSLAYSQNQSEDTQILAITLHNLAELYLLQGRYSEAEPLGLRSLEIRKQQLGNNHPYIAQSLNNLALLYTSQQRYSEAEALGLQSLEIRQQQLGNDHPAMARSLYTLANLYIDQERYTEAEALSLRAVEIYRQQLGNTHPETADSLSTLARVYTLQDRYSEAESLYLECLTIFESSLGYAHPDTQNISQYFIVLVMRAIKCGRITELSNHSRTQAMLPQALETLRQDLGENNTGIASCLNNVAKFYCHHSNYSQAEPLYQKALSISQQQLGDSHPDTTTILNNLTDFYYSQNRYTDAEPLCRLSLEISRQQLGDSHPFVAKKFNDLAYLIYMQQRYSEAEPLYRQALKIYQQQLGKSDTAIIVTLDNLARLYRVQGNYRSAELVYVETLTFIEDRLGQEHPYFQSIYSDFFVFLVNTLQLPKVTELSNHPLTQSLLVRSLEVIQQQLGDKHPGVAATMNNFAEFYRVNGYYRQAEPLYIQALTMIEDQLGQGHPSFQTAWQNIIMFLLEVIQANRKAELSDHPVTQMLLQYISPGP</sequence>
<reference evidence="4 5" key="1">
    <citation type="journal article" date="2020" name="ISME J.">
        <title>Comparative genomics reveals insights into cyanobacterial evolution and habitat adaptation.</title>
        <authorList>
            <person name="Chen M.Y."/>
            <person name="Teng W.K."/>
            <person name="Zhao L."/>
            <person name="Hu C.X."/>
            <person name="Zhou Y.K."/>
            <person name="Han B.P."/>
            <person name="Song L.R."/>
            <person name="Shu W.S."/>
        </authorList>
    </citation>
    <scope>NUCLEOTIDE SEQUENCE [LARGE SCALE GENOMIC DNA]</scope>
    <source>
        <strain evidence="4 5">FACHB-3921</strain>
    </source>
</reference>
<dbReference type="InterPro" id="IPR011990">
    <property type="entry name" value="TPR-like_helical_dom_sf"/>
</dbReference>
<feature type="repeat" description="TPR" evidence="3">
    <location>
        <begin position="300"/>
        <end position="333"/>
    </location>
</feature>
<organism evidence="4 5">
    <name type="scientific">Nostoc parmelioides FACHB-3921</name>
    <dbReference type="NCBI Taxonomy" id="2692909"/>
    <lineage>
        <taxon>Bacteria</taxon>
        <taxon>Bacillati</taxon>
        <taxon>Cyanobacteriota</taxon>
        <taxon>Cyanophyceae</taxon>
        <taxon>Nostocales</taxon>
        <taxon>Nostocaceae</taxon>
        <taxon>Nostoc</taxon>
    </lineage>
</organism>
<comment type="caution">
    <text evidence="4">The sequence shown here is derived from an EMBL/GenBank/DDBJ whole genome shotgun (WGS) entry which is preliminary data.</text>
</comment>
<dbReference type="PROSITE" id="PS50293">
    <property type="entry name" value="TPR_REGION"/>
    <property type="match status" value="1"/>
</dbReference>
<name>A0ABR8BMW4_9NOSO</name>
<dbReference type="SUPFAM" id="SSF48452">
    <property type="entry name" value="TPR-like"/>
    <property type="match status" value="3"/>
</dbReference>
<evidence type="ECO:0000313" key="4">
    <source>
        <dbReference type="EMBL" id="MBD2254245.1"/>
    </source>
</evidence>
<dbReference type="PANTHER" id="PTHR45641:SF19">
    <property type="entry name" value="NEPHROCYSTIN-3"/>
    <property type="match status" value="1"/>
</dbReference>